<keyword evidence="3" id="KW-1185">Reference proteome</keyword>
<dbReference type="InterPro" id="IPR007731">
    <property type="entry name" value="DUF669"/>
</dbReference>
<dbReference type="Proteomes" id="UP000466864">
    <property type="component" value="Unassembled WGS sequence"/>
</dbReference>
<accession>A0A7X2P795</accession>
<dbReference type="EMBL" id="VUMV01000002">
    <property type="protein sequence ID" value="MST81540.1"/>
    <property type="molecule type" value="Genomic_DNA"/>
</dbReference>
<dbReference type="AlphaFoldDB" id="A0A7X2P795"/>
<reference evidence="2 3" key="1">
    <citation type="submission" date="2019-08" db="EMBL/GenBank/DDBJ databases">
        <title>In-depth cultivation of the pig gut microbiome towards novel bacterial diversity and tailored functional studies.</title>
        <authorList>
            <person name="Wylensek D."/>
            <person name="Hitch T.C.A."/>
            <person name="Clavel T."/>
        </authorList>
    </citation>
    <scope>NUCLEOTIDE SEQUENCE [LARGE SCALE GENOMIC DNA]</scope>
    <source>
        <strain evidence="2 3">Oil+RF-744-WCA-WT-13</strain>
    </source>
</reference>
<organism evidence="2 3">
    <name type="scientific">Bilifractor porci</name>
    <dbReference type="NCBI Taxonomy" id="2606636"/>
    <lineage>
        <taxon>Bacteria</taxon>
        <taxon>Bacillati</taxon>
        <taxon>Bacillota</taxon>
        <taxon>Clostridia</taxon>
        <taxon>Lachnospirales</taxon>
        <taxon>Lachnospiraceae</taxon>
        <taxon>Bilifractor</taxon>
    </lineage>
</organism>
<evidence type="ECO:0000313" key="3">
    <source>
        <dbReference type="Proteomes" id="UP000466864"/>
    </source>
</evidence>
<gene>
    <name evidence="2" type="ORF">FYJ60_04350</name>
</gene>
<keyword evidence="1" id="KW-0175">Coiled coil</keyword>
<evidence type="ECO:0000256" key="1">
    <source>
        <dbReference type="SAM" id="Coils"/>
    </source>
</evidence>
<feature type="coiled-coil region" evidence="1">
    <location>
        <begin position="10"/>
        <end position="37"/>
    </location>
</feature>
<sequence>MGVDFSAFNNRFSKDEIKKAEQRYKKFEEEHGNNYKEVPSGVYAVDVDKMEVGKSSWGAGQINITFVITDGDYKGQKLFYNGTFDDNFAHGEEQTARLIEGLTDCGISKETALLMQESSDVKENILDIYQEIHDKLSYDLDYDVKTSKKLNPNTNKPYVNKFFSIDAVYDK</sequence>
<proteinExistence type="predicted"/>
<dbReference type="RefSeq" id="WP_154457339.1">
    <property type="nucleotide sequence ID" value="NZ_VUMV01000002.1"/>
</dbReference>
<dbReference type="Pfam" id="PF05037">
    <property type="entry name" value="DUF669"/>
    <property type="match status" value="1"/>
</dbReference>
<comment type="caution">
    <text evidence="2">The sequence shown here is derived from an EMBL/GenBank/DDBJ whole genome shotgun (WGS) entry which is preliminary data.</text>
</comment>
<name>A0A7X2P795_9FIRM</name>
<protein>
    <submittedName>
        <fullName evidence="2">DUF669 domain-containing protein</fullName>
    </submittedName>
</protein>
<evidence type="ECO:0000313" key="2">
    <source>
        <dbReference type="EMBL" id="MST81540.1"/>
    </source>
</evidence>